<dbReference type="EMBL" id="JBIPKE010000017">
    <property type="protein sequence ID" value="MFH6984270.1"/>
    <property type="molecule type" value="Genomic_DNA"/>
</dbReference>
<dbReference type="Pfam" id="PF04616">
    <property type="entry name" value="Glyco_hydro_43"/>
    <property type="match status" value="1"/>
</dbReference>
<keyword evidence="2 4" id="KW-0378">Hydrolase</keyword>
<evidence type="ECO:0000256" key="2">
    <source>
        <dbReference type="ARBA" id="ARBA00022801"/>
    </source>
</evidence>
<proteinExistence type="inferred from homology"/>
<dbReference type="PANTHER" id="PTHR22925">
    <property type="entry name" value="GLYCOSYL HYDROLASE 43 FAMILY MEMBER"/>
    <property type="match status" value="1"/>
</dbReference>
<organism evidence="5 6">
    <name type="scientific">Marinoscillum luteum</name>
    <dbReference type="NCBI Taxonomy" id="861051"/>
    <lineage>
        <taxon>Bacteria</taxon>
        <taxon>Pseudomonadati</taxon>
        <taxon>Bacteroidota</taxon>
        <taxon>Cytophagia</taxon>
        <taxon>Cytophagales</taxon>
        <taxon>Reichenbachiellaceae</taxon>
        <taxon>Marinoscillum</taxon>
    </lineage>
</organism>
<reference evidence="5 6" key="1">
    <citation type="journal article" date="2013" name="Int. J. Syst. Evol. Microbiol.">
        <title>Marinoscillum luteum sp. nov., isolated from marine sediment.</title>
        <authorList>
            <person name="Cha I.T."/>
            <person name="Park S.J."/>
            <person name="Kim S.J."/>
            <person name="Kim J.G."/>
            <person name="Jung M.Y."/>
            <person name="Shin K.S."/>
            <person name="Kwon K.K."/>
            <person name="Yang S.H."/>
            <person name="Seo Y.S."/>
            <person name="Rhee S.K."/>
        </authorList>
    </citation>
    <scope>NUCLEOTIDE SEQUENCE [LARGE SCALE GENOMIC DNA]</scope>
    <source>
        <strain evidence="5 6">KCTC 23939</strain>
    </source>
</reference>
<sequence length="355" mass="40483">MKNKTKRSNEVKKFLILTIILGCWITAIKAQEKDISEIKSGVHWLDSKGERINAHGGCVIFHQGIYYWYGEEKVKGLSEKEHADGGIHCYASKNLVDWHDQGMILNLDRQDTLSDLSFDCNQDRPKVVYNSTTKKFVLFFKLYLRRMGHAVAYVGVAVSDSPSGPFEYQHKFLGANSPNGTGDFAMFKDDNGDLYHLTVRKPDKAFVIGKMREDYLLPEGLYQVGDGITKNTEAPALFKKDGLYHMLSSGSTGWAPNAARYFTSQSLYGPWEYHGNPCKGINPYNELGPDKTYGGQSTYVVKVEGLKDAYIAFFDINKPDHPYDNLYIWLPINFINDRISITWKDSWNLDYFKKQ</sequence>
<evidence type="ECO:0000256" key="4">
    <source>
        <dbReference type="RuleBase" id="RU361187"/>
    </source>
</evidence>
<keyword evidence="3 4" id="KW-0326">Glycosidase</keyword>
<name>A0ABW7N9T9_9BACT</name>
<gene>
    <name evidence="5" type="ORF">ACHKAR_12525</name>
</gene>
<comment type="similarity">
    <text evidence="1 4">Belongs to the glycosyl hydrolase 43 family.</text>
</comment>
<dbReference type="Proteomes" id="UP001610063">
    <property type="component" value="Unassembled WGS sequence"/>
</dbReference>
<evidence type="ECO:0000313" key="5">
    <source>
        <dbReference type="EMBL" id="MFH6984270.1"/>
    </source>
</evidence>
<comment type="caution">
    <text evidence="5">The sequence shown here is derived from an EMBL/GenBank/DDBJ whole genome shotgun (WGS) entry which is preliminary data.</text>
</comment>
<dbReference type="RefSeq" id="WP_395417652.1">
    <property type="nucleotide sequence ID" value="NZ_JBIPKE010000017.1"/>
</dbReference>
<dbReference type="PANTHER" id="PTHR22925:SF3">
    <property type="entry name" value="GLYCOSYL HYDROLASE FAMILY PROTEIN 43"/>
    <property type="match status" value="1"/>
</dbReference>
<protein>
    <submittedName>
        <fullName evidence="5">Family 43 glycosylhydrolase</fullName>
    </submittedName>
</protein>
<dbReference type="SUPFAM" id="SSF75005">
    <property type="entry name" value="Arabinanase/levansucrase/invertase"/>
    <property type="match status" value="1"/>
</dbReference>
<evidence type="ECO:0000256" key="3">
    <source>
        <dbReference type="ARBA" id="ARBA00023295"/>
    </source>
</evidence>
<dbReference type="InterPro" id="IPR006710">
    <property type="entry name" value="Glyco_hydro_43"/>
</dbReference>
<dbReference type="InterPro" id="IPR023296">
    <property type="entry name" value="Glyco_hydro_beta-prop_sf"/>
</dbReference>
<evidence type="ECO:0000256" key="1">
    <source>
        <dbReference type="ARBA" id="ARBA00009865"/>
    </source>
</evidence>
<accession>A0ABW7N9T9</accession>
<dbReference type="Gene3D" id="2.115.10.20">
    <property type="entry name" value="Glycosyl hydrolase domain, family 43"/>
    <property type="match status" value="1"/>
</dbReference>
<keyword evidence="6" id="KW-1185">Reference proteome</keyword>
<evidence type="ECO:0000313" key="6">
    <source>
        <dbReference type="Proteomes" id="UP001610063"/>
    </source>
</evidence>